<protein>
    <submittedName>
        <fullName evidence="1">Uncharacterized protein</fullName>
    </submittedName>
</protein>
<proteinExistence type="predicted"/>
<reference evidence="1" key="2">
    <citation type="submission" date="2014-07" db="EMBL/GenBank/DDBJ databases">
        <authorList>
            <person name="Hull J."/>
        </authorList>
    </citation>
    <scope>NUCLEOTIDE SEQUENCE</scope>
</reference>
<sequence length="131" mass="14800">NKSGSTKHNVSCMKQWIPKKGELVYEKEEPGSMPLSPLEIKLFKRHAGKWKIPTIKKFVGGNKKVKDGITVIQYVYITEDGGDKKCTVRVEVVNKSGLTKRKWSCNKSLTRWIVDEGKLEEEDVIKGLPGV</sequence>
<reference evidence="1" key="1">
    <citation type="journal article" date="2014" name="PLoS ONE">
        <title>Transcriptome-Based Identification of ABC Transporters in the Western Tarnished Plant Bug Lygus hesperus.</title>
        <authorList>
            <person name="Hull J.J."/>
            <person name="Chaney K."/>
            <person name="Geib S.M."/>
            <person name="Fabrick J.A."/>
            <person name="Brent C.S."/>
            <person name="Walsh D."/>
            <person name="Lavine L.C."/>
        </authorList>
    </citation>
    <scope>NUCLEOTIDE SEQUENCE</scope>
</reference>
<dbReference type="AlphaFoldDB" id="A0A0A9XVW5"/>
<feature type="non-terminal residue" evidence="1">
    <location>
        <position position="131"/>
    </location>
</feature>
<accession>A0A0A9XVW5</accession>
<feature type="non-terminal residue" evidence="1">
    <location>
        <position position="1"/>
    </location>
</feature>
<evidence type="ECO:0000313" key="1">
    <source>
        <dbReference type="EMBL" id="JAG24947.1"/>
    </source>
</evidence>
<dbReference type="EMBL" id="GBHO01018657">
    <property type="protein sequence ID" value="JAG24947.1"/>
    <property type="molecule type" value="Transcribed_RNA"/>
</dbReference>
<gene>
    <name evidence="1" type="ORF">CM83_31269</name>
</gene>
<organism evidence="1">
    <name type="scientific">Lygus hesperus</name>
    <name type="common">Western plant bug</name>
    <dbReference type="NCBI Taxonomy" id="30085"/>
    <lineage>
        <taxon>Eukaryota</taxon>
        <taxon>Metazoa</taxon>
        <taxon>Ecdysozoa</taxon>
        <taxon>Arthropoda</taxon>
        <taxon>Hexapoda</taxon>
        <taxon>Insecta</taxon>
        <taxon>Pterygota</taxon>
        <taxon>Neoptera</taxon>
        <taxon>Paraneoptera</taxon>
        <taxon>Hemiptera</taxon>
        <taxon>Heteroptera</taxon>
        <taxon>Panheteroptera</taxon>
        <taxon>Cimicomorpha</taxon>
        <taxon>Miridae</taxon>
        <taxon>Mirini</taxon>
        <taxon>Lygus</taxon>
    </lineage>
</organism>
<name>A0A0A9XVW5_LYGHE</name>